<comment type="caution">
    <text evidence="1">The sequence shown here is derived from an EMBL/GenBank/DDBJ whole genome shotgun (WGS) entry which is preliminary data.</text>
</comment>
<protein>
    <submittedName>
        <fullName evidence="1">Uncharacterized protein</fullName>
    </submittedName>
</protein>
<gene>
    <name evidence="1" type="ORF">ACFQBM_13960</name>
</gene>
<name>A0ABW1YS62_9GAMM</name>
<keyword evidence="2" id="KW-1185">Reference proteome</keyword>
<sequence>MNTSSFRFQTSLKCFPGVVHFPTLPPDYYLQQLWPTSAVYGQMASLTAQKKWPDLRTTFSIGADQLLLNGPNMKIKTVLALAITLSPLATAEEKQEPLETMSRCLIMHNWTAWGLWQLDVYALAGDKILIGDKENHFLVTASEPGYRHVISGEVATHYPEATSLSDLGSACKKNCPTNHRKRTGWFKRRCKSYSA</sequence>
<evidence type="ECO:0000313" key="2">
    <source>
        <dbReference type="Proteomes" id="UP001596425"/>
    </source>
</evidence>
<dbReference type="EMBL" id="JBHSVR010000001">
    <property type="protein sequence ID" value="MFC6634402.1"/>
    <property type="molecule type" value="Genomic_DNA"/>
</dbReference>
<organism evidence="1 2">
    <name type="scientific">Microbulbifer taiwanensis</name>
    <dbReference type="NCBI Taxonomy" id="986746"/>
    <lineage>
        <taxon>Bacteria</taxon>
        <taxon>Pseudomonadati</taxon>
        <taxon>Pseudomonadota</taxon>
        <taxon>Gammaproteobacteria</taxon>
        <taxon>Cellvibrionales</taxon>
        <taxon>Microbulbiferaceae</taxon>
        <taxon>Microbulbifer</taxon>
    </lineage>
</organism>
<evidence type="ECO:0000313" key="1">
    <source>
        <dbReference type="EMBL" id="MFC6634402.1"/>
    </source>
</evidence>
<reference evidence="2" key="1">
    <citation type="journal article" date="2019" name="Int. J. Syst. Evol. Microbiol.">
        <title>The Global Catalogue of Microorganisms (GCM) 10K type strain sequencing project: providing services to taxonomists for standard genome sequencing and annotation.</title>
        <authorList>
            <consortium name="The Broad Institute Genomics Platform"/>
            <consortium name="The Broad Institute Genome Sequencing Center for Infectious Disease"/>
            <person name="Wu L."/>
            <person name="Ma J."/>
        </authorList>
    </citation>
    <scope>NUCLEOTIDE SEQUENCE [LARGE SCALE GENOMIC DNA]</scope>
    <source>
        <strain evidence="2">CGMCC 1.13718</strain>
    </source>
</reference>
<accession>A0ABW1YS62</accession>
<dbReference type="Proteomes" id="UP001596425">
    <property type="component" value="Unassembled WGS sequence"/>
</dbReference>
<dbReference type="RefSeq" id="WP_193193868.1">
    <property type="nucleotide sequence ID" value="NZ_JACZFR010000051.1"/>
</dbReference>
<proteinExistence type="predicted"/>